<comment type="caution">
    <text evidence="2">The sequence shown here is derived from an EMBL/GenBank/DDBJ whole genome shotgun (WGS) entry which is preliminary data.</text>
</comment>
<gene>
    <name evidence="1" type="ORF">DCO61_03470</name>
    <name evidence="2" type="ORF">LS64_011830</name>
</gene>
<evidence type="ECO:0000313" key="4">
    <source>
        <dbReference type="Proteomes" id="UP000477070"/>
    </source>
</evidence>
<name>A0A347W708_9HELI</name>
<reference evidence="2 3" key="1">
    <citation type="journal article" date="2014" name="Genome Announc.">
        <title>Draft genome sequences of eight enterohepatic helicobacter species isolated from both laboratory and wild rodents.</title>
        <authorList>
            <person name="Sheh A."/>
            <person name="Shen Z."/>
            <person name="Fox J.G."/>
        </authorList>
    </citation>
    <scope>NUCLEOTIDE SEQUENCE [LARGE SCALE GENOMIC DNA]</scope>
    <source>
        <strain evidence="2 3">MIT 97-6194</strain>
    </source>
</reference>
<evidence type="ECO:0000313" key="2">
    <source>
        <dbReference type="EMBL" id="TLD91541.1"/>
    </source>
</evidence>
<reference evidence="1 4" key="4">
    <citation type="submission" date="2019-12" db="EMBL/GenBank/DDBJ databases">
        <title>Multi-Generational Helicobacter saguini Isolates.</title>
        <authorList>
            <person name="Mannion A."/>
            <person name="Shen Z."/>
            <person name="Fox J.G."/>
        </authorList>
    </citation>
    <scope>NUCLEOTIDE SEQUENCE [LARGE SCALE GENOMIC DNA]</scope>
    <source>
        <strain evidence="1">16-048</strain>
        <strain evidence="4">16-048 (F4)</strain>
    </source>
</reference>
<dbReference type="Proteomes" id="UP000029714">
    <property type="component" value="Unassembled WGS sequence"/>
</dbReference>
<dbReference type="OrthoDB" id="5328543at2"/>
<proteinExistence type="predicted"/>
<evidence type="ECO:0000313" key="1">
    <source>
        <dbReference type="EMBL" id="MWV69103.1"/>
    </source>
</evidence>
<dbReference type="EMBL" id="QBIU01000001">
    <property type="protein sequence ID" value="MWV69103.1"/>
    <property type="molecule type" value="Genomic_DNA"/>
</dbReference>
<keyword evidence="3" id="KW-1185">Reference proteome</keyword>
<dbReference type="AlphaFoldDB" id="A0A347W708"/>
<organism evidence="2 3">
    <name type="scientific">Helicobacter saguini</name>
    <dbReference type="NCBI Taxonomy" id="1548018"/>
    <lineage>
        <taxon>Bacteria</taxon>
        <taxon>Pseudomonadati</taxon>
        <taxon>Campylobacterota</taxon>
        <taxon>Epsilonproteobacteria</taxon>
        <taxon>Campylobacterales</taxon>
        <taxon>Helicobacteraceae</taxon>
        <taxon>Helicobacter</taxon>
    </lineage>
</organism>
<sequence>MLEQNPLILHTELERWIKSGYKNMPSLILDKYWHTFIIYTLEYNSWCFDNFNRFIHHVSTPQYEKDEFLALDSNLAIDSNNNKAKYFIRENALFFTKYTAKFPITQNILIYNFPYKLLAQNLDFPTITNIIHDIAKIH</sequence>
<protein>
    <submittedName>
        <fullName evidence="2">Uncharacterized protein</fullName>
    </submittedName>
</protein>
<reference evidence="2 3" key="2">
    <citation type="journal article" date="2016" name="Infect. Immun.">
        <title>Helicobacter saguini, a Novel Helicobacter Isolated from Cotton-Top Tamarins with Ulcerative Colitis, Has Proinflammatory Properties and Induces Typhlocolitis and Dysplasia in Gnotobiotic IL-10-/- Mice.</title>
        <authorList>
            <person name="Shen Z."/>
            <person name="Mannion A."/>
            <person name="Whary M.T."/>
            <person name="Muthupalani S."/>
            <person name="Sheh A."/>
            <person name="Feng Y."/>
            <person name="Gong G."/>
            <person name="Vandamme P."/>
            <person name="Holcombe H.R."/>
            <person name="Paster B.J."/>
            <person name="Fox J.G."/>
        </authorList>
    </citation>
    <scope>NUCLEOTIDE SEQUENCE [LARGE SCALE GENOMIC DNA]</scope>
    <source>
        <strain evidence="2 3">MIT 97-6194</strain>
    </source>
</reference>
<dbReference type="EMBL" id="JRMP02000034">
    <property type="protein sequence ID" value="TLD91541.1"/>
    <property type="molecule type" value="Genomic_DNA"/>
</dbReference>
<dbReference type="Proteomes" id="UP000477070">
    <property type="component" value="Unassembled WGS sequence"/>
</dbReference>
<reference evidence="2" key="3">
    <citation type="submission" date="2018-04" db="EMBL/GenBank/DDBJ databases">
        <authorList>
            <person name="Sheh A."/>
            <person name="Shen Z."/>
            <person name="Mannion A.J."/>
            <person name="Fox J.G."/>
        </authorList>
    </citation>
    <scope>NUCLEOTIDE SEQUENCE</scope>
    <source>
        <strain evidence="2">MIT 97-6194</strain>
    </source>
</reference>
<evidence type="ECO:0000313" key="3">
    <source>
        <dbReference type="Proteomes" id="UP000029714"/>
    </source>
</evidence>
<accession>A0A347W708</accession>